<dbReference type="SMART" id="SM01350">
    <property type="entry name" value="6PGD"/>
    <property type="match status" value="1"/>
</dbReference>
<dbReference type="PRINTS" id="PR00076">
    <property type="entry name" value="6PGDHDRGNASE"/>
</dbReference>
<dbReference type="InterPro" id="IPR006183">
    <property type="entry name" value="Pgluconate_DH"/>
</dbReference>
<sequence length="307" mass="33797">MELAIVGLGRMGSNMARRLLRGGHRVVVHNRSPEPITVLEQEGAIGAYTPEDTVQALTPPRVVWLMVPAGDPTEQVLRRFADLLQPGDILVDGGNAYWKDSVRRAAALQERGIRFLDIGTSGGIWGLEYGYCLMVGGDESAFRHLEPALATLAPENGYRYLGPAGAGHFAKMVHNGIEYGLMQAYAEGFEILERSPYRYDLAELAALWNRGSVIRSWLLELSERAFRRDPTLATIRGYVEDSGEGRWTVLTAIEEDVPAPVITLSLQMRFRSRQEDSFAAKVVAALRREFGGHAVKSAEQESTGASP</sequence>
<dbReference type="NCBIfam" id="NF007161">
    <property type="entry name" value="PRK09599.1"/>
    <property type="match status" value="1"/>
</dbReference>
<proteinExistence type="inferred from homology"/>
<dbReference type="PROSITE" id="PS00895">
    <property type="entry name" value="3_HYDROXYISOBUT_DH"/>
    <property type="match status" value="1"/>
</dbReference>
<evidence type="ECO:0000313" key="6">
    <source>
        <dbReference type="EMBL" id="ACM05312.1"/>
    </source>
</evidence>
<dbReference type="GO" id="GO:0006098">
    <property type="term" value="P:pentose-phosphate shunt"/>
    <property type="evidence" value="ECO:0007669"/>
    <property type="project" value="InterPro"/>
</dbReference>
<keyword evidence="3 6" id="KW-0560">Oxidoreductase</keyword>
<dbReference type="eggNOG" id="COG1023">
    <property type="taxonomic scope" value="Bacteria"/>
</dbReference>
<dbReference type="InterPro" id="IPR002204">
    <property type="entry name" value="3-OH-isobutyrate_DH-rel_CS"/>
</dbReference>
<dbReference type="RefSeq" id="WP_015922095.1">
    <property type="nucleotide sequence ID" value="NC_011959.1"/>
</dbReference>
<dbReference type="Proteomes" id="UP000000447">
    <property type="component" value="Chromosome"/>
</dbReference>
<evidence type="ECO:0000256" key="1">
    <source>
        <dbReference type="ARBA" id="ARBA00004959"/>
    </source>
</evidence>
<dbReference type="InterPro" id="IPR006115">
    <property type="entry name" value="6PGDH_NADP-bd"/>
</dbReference>
<dbReference type="AlphaFoldDB" id="B9L0S1"/>
<protein>
    <submittedName>
        <fullName evidence="6">6-phosphogluconate dehydrogenase (Decarboxylating)</fullName>
        <ecNumber evidence="6">1.1.1.44</ecNumber>
    </submittedName>
</protein>
<dbReference type="HOGENOM" id="CLU_024540_0_0_0"/>
<gene>
    <name evidence="6" type="primary">gnd</name>
    <name evidence="6" type="ordered locus">trd_1142</name>
</gene>
<dbReference type="Pfam" id="PF03446">
    <property type="entry name" value="NAD_binding_2"/>
    <property type="match status" value="1"/>
</dbReference>
<dbReference type="Gene3D" id="1.10.1040.10">
    <property type="entry name" value="N-(1-d-carboxylethyl)-l-norvaline Dehydrogenase, domain 2"/>
    <property type="match status" value="1"/>
</dbReference>
<dbReference type="InterPro" id="IPR004849">
    <property type="entry name" value="6DGDH_YqeC"/>
</dbReference>
<accession>B9L0S1</accession>
<dbReference type="InterPro" id="IPR008927">
    <property type="entry name" value="6-PGluconate_DH-like_C_sf"/>
</dbReference>
<dbReference type="InterPro" id="IPR036291">
    <property type="entry name" value="NAD(P)-bd_dom_sf"/>
</dbReference>
<dbReference type="EC" id="1.1.1.44" evidence="6"/>
<comment type="pathway">
    <text evidence="1">Carbohydrate degradation; pentose phosphate pathway.</text>
</comment>
<dbReference type="GO" id="GO:0004616">
    <property type="term" value="F:phosphogluconate dehydrogenase (decarboxylating) activity"/>
    <property type="evidence" value="ECO:0007669"/>
    <property type="project" value="UniProtKB-EC"/>
</dbReference>
<evidence type="ECO:0000313" key="7">
    <source>
        <dbReference type="Proteomes" id="UP000000447"/>
    </source>
</evidence>
<evidence type="ECO:0000256" key="3">
    <source>
        <dbReference type="ARBA" id="ARBA00023002"/>
    </source>
</evidence>
<dbReference type="InterPro" id="IPR006184">
    <property type="entry name" value="6PGdom_BS"/>
</dbReference>
<dbReference type="SUPFAM" id="SSF48179">
    <property type="entry name" value="6-phosphogluconate dehydrogenase C-terminal domain-like"/>
    <property type="match status" value="1"/>
</dbReference>
<dbReference type="NCBIfam" id="TIGR00872">
    <property type="entry name" value="gnd_rel"/>
    <property type="match status" value="1"/>
</dbReference>
<evidence type="ECO:0000256" key="4">
    <source>
        <dbReference type="ARBA" id="ARBA00023064"/>
    </source>
</evidence>
<dbReference type="EMBL" id="CP001275">
    <property type="protein sequence ID" value="ACM05312.1"/>
    <property type="molecule type" value="Genomic_DNA"/>
</dbReference>
<comment type="similarity">
    <text evidence="2">Belongs to the 6-phosphogluconate dehydrogenase family.</text>
</comment>
<dbReference type="GO" id="GO:0016054">
    <property type="term" value="P:organic acid catabolic process"/>
    <property type="evidence" value="ECO:0007669"/>
    <property type="project" value="UniProtKB-ARBA"/>
</dbReference>
<dbReference type="InterPro" id="IPR006114">
    <property type="entry name" value="6PGDH_C"/>
</dbReference>
<dbReference type="GO" id="GO:0050661">
    <property type="term" value="F:NADP binding"/>
    <property type="evidence" value="ECO:0007669"/>
    <property type="project" value="InterPro"/>
</dbReference>
<keyword evidence="7" id="KW-1185">Reference proteome</keyword>
<dbReference type="InterPro" id="IPR013328">
    <property type="entry name" value="6PGD_dom2"/>
</dbReference>
<dbReference type="STRING" id="309801.trd_1142"/>
<dbReference type="Gene3D" id="3.40.50.720">
    <property type="entry name" value="NAD(P)-binding Rossmann-like Domain"/>
    <property type="match status" value="1"/>
</dbReference>
<name>B9L0S1_THERP</name>
<evidence type="ECO:0000259" key="5">
    <source>
        <dbReference type="SMART" id="SM01350"/>
    </source>
</evidence>
<evidence type="ECO:0000256" key="2">
    <source>
        <dbReference type="ARBA" id="ARBA00008419"/>
    </source>
</evidence>
<dbReference type="PANTHER" id="PTHR11811">
    <property type="entry name" value="6-PHOSPHOGLUCONATE DEHYDROGENASE"/>
    <property type="match status" value="1"/>
</dbReference>
<feature type="domain" description="6-phosphogluconate dehydrogenase C-terminal" evidence="5">
    <location>
        <begin position="167"/>
        <end position="306"/>
    </location>
</feature>
<dbReference type="KEGG" id="tro:trd_1142"/>
<dbReference type="PROSITE" id="PS00461">
    <property type="entry name" value="6PGD"/>
    <property type="match status" value="1"/>
</dbReference>
<keyword evidence="4" id="KW-0311">Gluconate utilization</keyword>
<reference evidence="6 7" key="1">
    <citation type="journal article" date="2009" name="PLoS ONE">
        <title>Complete genome sequence of the aerobic CO-oxidizing thermophile Thermomicrobium roseum.</title>
        <authorList>
            <person name="Wu D."/>
            <person name="Raymond J."/>
            <person name="Wu M."/>
            <person name="Chatterji S."/>
            <person name="Ren Q."/>
            <person name="Graham J.E."/>
            <person name="Bryant D.A."/>
            <person name="Robb F."/>
            <person name="Colman A."/>
            <person name="Tallon L.J."/>
            <person name="Badger J.H."/>
            <person name="Madupu R."/>
            <person name="Ward N.L."/>
            <person name="Eisen J.A."/>
        </authorList>
    </citation>
    <scope>NUCLEOTIDE SEQUENCE [LARGE SCALE GENOMIC DNA]</scope>
    <source>
        <strain evidence="7">ATCC 27502 / DSM 5159 / P-2</strain>
    </source>
</reference>
<organism evidence="6 7">
    <name type="scientific">Thermomicrobium roseum (strain ATCC 27502 / DSM 5159 / P-2)</name>
    <dbReference type="NCBI Taxonomy" id="309801"/>
    <lineage>
        <taxon>Bacteria</taxon>
        <taxon>Pseudomonadati</taxon>
        <taxon>Thermomicrobiota</taxon>
        <taxon>Thermomicrobia</taxon>
        <taxon>Thermomicrobiales</taxon>
        <taxon>Thermomicrobiaceae</taxon>
        <taxon>Thermomicrobium</taxon>
    </lineage>
</organism>
<dbReference type="OrthoDB" id="9804542at2"/>
<dbReference type="SUPFAM" id="SSF51735">
    <property type="entry name" value="NAD(P)-binding Rossmann-fold domains"/>
    <property type="match status" value="1"/>
</dbReference>
<dbReference type="GO" id="GO:0019521">
    <property type="term" value="P:D-gluconate metabolic process"/>
    <property type="evidence" value="ECO:0007669"/>
    <property type="project" value="UniProtKB-KW"/>
</dbReference>
<dbReference type="Pfam" id="PF00393">
    <property type="entry name" value="6PGD"/>
    <property type="match status" value="1"/>
</dbReference>